<keyword evidence="10 14" id="KW-0496">Mitochondrion</keyword>
<evidence type="ECO:0000256" key="6">
    <source>
        <dbReference type="ARBA" id="ARBA00022692"/>
    </source>
</evidence>
<evidence type="ECO:0000256" key="10">
    <source>
        <dbReference type="ARBA" id="ARBA00023128"/>
    </source>
</evidence>
<dbReference type="GO" id="GO:0005743">
    <property type="term" value="C:mitochondrial inner membrane"/>
    <property type="evidence" value="ECO:0007669"/>
    <property type="project" value="UniProtKB-SubCell"/>
</dbReference>
<dbReference type="OrthoDB" id="3308at2759"/>
<protein>
    <recommendedName>
        <fullName evidence="3 14">NADH dehydrogenase [ubiquinone] 1 alpha subcomplex subunit 13</fullName>
    </recommendedName>
</protein>
<evidence type="ECO:0000256" key="14">
    <source>
        <dbReference type="RuleBase" id="RU368034"/>
    </source>
</evidence>
<feature type="transmembrane region" description="Helical" evidence="14">
    <location>
        <begin position="33"/>
        <end position="53"/>
    </location>
</feature>
<dbReference type="Proteomes" id="UP000515146">
    <property type="component" value="Unplaced"/>
</dbReference>
<organism evidence="15 16">
    <name type="scientific">Dermatophagoides pteronyssinus</name>
    <name type="common">European house dust mite</name>
    <dbReference type="NCBI Taxonomy" id="6956"/>
    <lineage>
        <taxon>Eukaryota</taxon>
        <taxon>Metazoa</taxon>
        <taxon>Ecdysozoa</taxon>
        <taxon>Arthropoda</taxon>
        <taxon>Chelicerata</taxon>
        <taxon>Arachnida</taxon>
        <taxon>Acari</taxon>
        <taxon>Acariformes</taxon>
        <taxon>Sarcoptiformes</taxon>
        <taxon>Astigmata</taxon>
        <taxon>Psoroptidia</taxon>
        <taxon>Analgoidea</taxon>
        <taxon>Pyroglyphidae</taxon>
        <taxon>Dermatophagoidinae</taxon>
        <taxon>Dermatophagoides</taxon>
    </lineage>
</organism>
<keyword evidence="6 14" id="KW-0812">Transmembrane</keyword>
<evidence type="ECO:0000256" key="7">
    <source>
        <dbReference type="ARBA" id="ARBA00022792"/>
    </source>
</evidence>
<evidence type="ECO:0000256" key="9">
    <source>
        <dbReference type="ARBA" id="ARBA00022989"/>
    </source>
</evidence>
<dbReference type="PANTHER" id="PTHR12966:SF0">
    <property type="entry name" value="NADH DEHYDROGENASE [UBIQUINONE] 1 ALPHA SUBCOMPLEX SUBUNIT 13"/>
    <property type="match status" value="1"/>
</dbReference>
<comment type="subunit">
    <text evidence="13">Complex I is composed of 45 different subunits. Interacts with CARD15, but not with CARD4. Interacts with STAT3, but not with STAT1, STAT2 and STAT5A. Interacts with OLFM4.</text>
</comment>
<dbReference type="AlphaFoldDB" id="A0A6P6Y798"/>
<keyword evidence="4 14" id="KW-0813">Transport</keyword>
<evidence type="ECO:0000256" key="4">
    <source>
        <dbReference type="ARBA" id="ARBA00022448"/>
    </source>
</evidence>
<dbReference type="InterPro" id="IPR009346">
    <property type="entry name" value="GRIM-19"/>
</dbReference>
<dbReference type="InParanoid" id="A0A6P6Y798"/>
<dbReference type="CTD" id="31578"/>
<comment type="subcellular location">
    <subcellularLocation>
        <location evidence="1 14">Mitochondrion inner membrane</location>
        <topology evidence="1 14">Single-pass membrane protein</topology>
        <orientation evidence="1 14">Matrix side</orientation>
    </subcellularLocation>
</comment>
<evidence type="ECO:0000256" key="1">
    <source>
        <dbReference type="ARBA" id="ARBA00004298"/>
    </source>
</evidence>
<dbReference type="RefSeq" id="XP_027201180.1">
    <property type="nucleotide sequence ID" value="XM_027345379.1"/>
</dbReference>
<keyword evidence="15" id="KW-1185">Reference proteome</keyword>
<comment type="function">
    <text evidence="12">Accessory subunit of the mitochondrial membrane respiratory chain NADH dehydrogenase (Complex I), that is believed not to be involved in catalysis. Complex I functions in the transfer of electrons from NADH to the respiratory chain. The immediate electron acceptor for the enzyme is believed to be ubiquinone. Involved in the interferon/all-trans-retinoic acid (IFN/RA) induced cell death. This apoptotic activity is inhibited by interaction with viral IRF1. Prevents the transactivation of STAT3 target genes. May play a role in CARD15-mediated innate mucosal responses and serve to regulate intestinal epithelial cell responses to microbes.</text>
</comment>
<dbReference type="OMA" id="IWIKRHE"/>
<evidence type="ECO:0000256" key="8">
    <source>
        <dbReference type="ARBA" id="ARBA00022982"/>
    </source>
</evidence>
<dbReference type="KEGG" id="dpte:113795189"/>
<keyword evidence="11 14" id="KW-0472">Membrane</keyword>
<evidence type="ECO:0000256" key="13">
    <source>
        <dbReference type="ARBA" id="ARBA00046797"/>
    </source>
</evidence>
<reference evidence="16" key="1">
    <citation type="submission" date="2025-08" db="UniProtKB">
        <authorList>
            <consortium name="RefSeq"/>
        </authorList>
    </citation>
    <scope>IDENTIFICATION</scope>
    <source>
        <strain evidence="16">Airmid</strain>
    </source>
</reference>
<dbReference type="FunCoup" id="A0A6P6Y798">
    <property type="interactions" value="803"/>
</dbReference>
<proteinExistence type="inferred from homology"/>
<keyword evidence="9 14" id="KW-1133">Transmembrane helix</keyword>
<sequence length="164" mass="19309">MSAYSARPPKQEMPPPGGYEEINFRRVPAQRIFGYKAFFIGSTMMSVYAVFYYKRRKNHLHQLTAEYNDHVIAVEPLIKAEIDRAFLRQIRHNRNVERDLMKNVPDWEVGTLWGSKVYKTIPDNSLPNVSLREFYAHRSLTEMREFIKPNRDTGLEENTINSLE</sequence>
<dbReference type="PANTHER" id="PTHR12966">
    <property type="entry name" value="NADH DEHYDROGENASE UBIQUINONE 1 ALPHA SUBCOMPLEX SUBUNIT 13"/>
    <property type="match status" value="1"/>
</dbReference>
<dbReference type="Pfam" id="PF06212">
    <property type="entry name" value="GRIM-19"/>
    <property type="match status" value="1"/>
</dbReference>
<dbReference type="GeneID" id="113795189"/>
<keyword evidence="8 14" id="KW-0249">Electron transport</keyword>
<comment type="similarity">
    <text evidence="2 14">Belongs to the complex I NDUFA13 subunit family.</text>
</comment>
<evidence type="ECO:0000256" key="12">
    <source>
        <dbReference type="ARBA" id="ARBA00045908"/>
    </source>
</evidence>
<evidence type="ECO:0000256" key="2">
    <source>
        <dbReference type="ARBA" id="ARBA00007312"/>
    </source>
</evidence>
<accession>A0A6P6Y798</accession>
<gene>
    <name evidence="16" type="primary">LOC113795189</name>
</gene>
<evidence type="ECO:0000256" key="5">
    <source>
        <dbReference type="ARBA" id="ARBA00022660"/>
    </source>
</evidence>
<evidence type="ECO:0000313" key="16">
    <source>
        <dbReference type="RefSeq" id="XP_027201180.1"/>
    </source>
</evidence>
<keyword evidence="5 14" id="KW-0679">Respiratory chain</keyword>
<comment type="function">
    <text evidence="14">Complex I functions in the transfer of electrons from NADH to the respiratory chain. Accessory subunit of the mitochondrial membrane respiratory chain NADH dehydrogenase (Complex I), that is believed not to be involved in catalysis.</text>
</comment>
<evidence type="ECO:0000256" key="11">
    <source>
        <dbReference type="ARBA" id="ARBA00023136"/>
    </source>
</evidence>
<keyword evidence="7 14" id="KW-0999">Mitochondrion inner membrane</keyword>
<name>A0A6P6Y798_DERPT</name>
<evidence type="ECO:0000256" key="3">
    <source>
        <dbReference type="ARBA" id="ARBA00018192"/>
    </source>
</evidence>
<dbReference type="GO" id="GO:0045271">
    <property type="term" value="C:respiratory chain complex I"/>
    <property type="evidence" value="ECO:0007669"/>
    <property type="project" value="UniProtKB-UniRule"/>
</dbReference>
<evidence type="ECO:0000313" key="15">
    <source>
        <dbReference type="Proteomes" id="UP000515146"/>
    </source>
</evidence>